<accession>A0A840W8N8</accession>
<keyword evidence="9 10" id="KW-0456">Lyase</keyword>
<keyword evidence="10" id="KW-0963">Cytoplasm</keyword>
<feature type="binding site" evidence="10">
    <location>
        <position position="163"/>
    </location>
    <ligand>
        <name>(2R)-2-phosphoglycerate</name>
        <dbReference type="ChEBI" id="CHEBI:58289"/>
    </ligand>
</feature>
<feature type="binding site" evidence="12">
    <location>
        <position position="285"/>
    </location>
    <ligand>
        <name>substrate</name>
    </ligand>
</feature>
<dbReference type="InterPro" id="IPR036849">
    <property type="entry name" value="Enolase-like_C_sf"/>
</dbReference>
<dbReference type="SMART" id="SM01192">
    <property type="entry name" value="Enolase_C"/>
    <property type="match status" value="1"/>
</dbReference>
<evidence type="ECO:0000259" key="14">
    <source>
        <dbReference type="SMART" id="SM01192"/>
    </source>
</evidence>
<reference evidence="16 17" key="1">
    <citation type="submission" date="2020-08" db="EMBL/GenBank/DDBJ databases">
        <title>Sequencing the genomes of 1000 actinobacteria strains.</title>
        <authorList>
            <person name="Klenk H.-P."/>
        </authorList>
    </citation>
    <scope>NUCLEOTIDE SEQUENCE [LARGE SCALE GENOMIC DNA]</scope>
    <source>
        <strain evidence="16 17">DSM 103125</strain>
    </source>
</reference>
<dbReference type="PRINTS" id="PR00148">
    <property type="entry name" value="ENOLASE"/>
</dbReference>
<feature type="binding site" evidence="12">
    <location>
        <position position="388"/>
    </location>
    <ligand>
        <name>substrate</name>
    </ligand>
</feature>
<dbReference type="InterPro" id="IPR020811">
    <property type="entry name" value="Enolase_N"/>
</dbReference>
<dbReference type="InterPro" id="IPR020809">
    <property type="entry name" value="Enolase_CS"/>
</dbReference>
<dbReference type="InterPro" id="IPR000941">
    <property type="entry name" value="Enolase"/>
</dbReference>
<feature type="domain" description="Enolase C-terminal TIM barrel" evidence="14">
    <location>
        <begin position="139"/>
        <end position="421"/>
    </location>
</feature>
<feature type="binding site" evidence="10 13">
    <location>
        <position position="312"/>
    </location>
    <ligand>
        <name>Mg(2+)</name>
        <dbReference type="ChEBI" id="CHEBI:18420"/>
    </ligand>
</feature>
<dbReference type="SFLD" id="SFLDF00002">
    <property type="entry name" value="enolase"/>
    <property type="match status" value="1"/>
</dbReference>
<keyword evidence="7 10" id="KW-0460">Magnesium</keyword>
<dbReference type="SFLD" id="SFLDG00178">
    <property type="entry name" value="enolase"/>
    <property type="match status" value="1"/>
</dbReference>
<dbReference type="UniPathway" id="UPA00109">
    <property type="reaction ID" value="UER00187"/>
</dbReference>
<feature type="binding site" evidence="10">
    <location>
        <position position="388"/>
    </location>
    <ligand>
        <name>(2R)-2-phosphoglycerate</name>
        <dbReference type="ChEBI" id="CHEBI:58289"/>
    </ligand>
</feature>
<dbReference type="SUPFAM" id="SSF54826">
    <property type="entry name" value="Enolase N-terminal domain-like"/>
    <property type="match status" value="1"/>
</dbReference>
<evidence type="ECO:0000256" key="2">
    <source>
        <dbReference type="ARBA" id="ARBA00009604"/>
    </source>
</evidence>
<evidence type="ECO:0000313" key="17">
    <source>
        <dbReference type="Proteomes" id="UP000586947"/>
    </source>
</evidence>
<dbReference type="GO" id="GO:0004634">
    <property type="term" value="F:phosphopyruvate hydratase activity"/>
    <property type="evidence" value="ECO:0007669"/>
    <property type="project" value="UniProtKB-UniRule"/>
</dbReference>
<dbReference type="Pfam" id="PF00113">
    <property type="entry name" value="Enolase_C"/>
    <property type="match status" value="1"/>
</dbReference>
<evidence type="ECO:0000256" key="8">
    <source>
        <dbReference type="ARBA" id="ARBA00023152"/>
    </source>
</evidence>
<feature type="binding site" evidence="10">
    <location>
        <position position="337"/>
    </location>
    <ligand>
        <name>(2R)-2-phosphoglycerate</name>
        <dbReference type="ChEBI" id="CHEBI:58289"/>
    </ligand>
</feature>
<feature type="binding site" evidence="12">
    <location>
        <begin position="364"/>
        <end position="367"/>
    </location>
    <ligand>
        <name>substrate</name>
    </ligand>
</feature>
<dbReference type="PROSITE" id="PS00164">
    <property type="entry name" value="ENOLASE"/>
    <property type="match status" value="1"/>
</dbReference>
<dbReference type="Gene3D" id="3.20.20.120">
    <property type="entry name" value="Enolase-like C-terminal domain"/>
    <property type="match status" value="1"/>
</dbReference>
<feature type="active site" description="Proton donor" evidence="10 11">
    <location>
        <position position="205"/>
    </location>
</feature>
<comment type="catalytic activity">
    <reaction evidence="10">
        <text>(2R)-2-phosphoglycerate = phosphoenolpyruvate + H2O</text>
        <dbReference type="Rhea" id="RHEA:10164"/>
        <dbReference type="ChEBI" id="CHEBI:15377"/>
        <dbReference type="ChEBI" id="CHEBI:58289"/>
        <dbReference type="ChEBI" id="CHEBI:58702"/>
        <dbReference type="EC" id="4.2.1.11"/>
    </reaction>
</comment>
<evidence type="ECO:0000256" key="6">
    <source>
        <dbReference type="ARBA" id="ARBA00022723"/>
    </source>
</evidence>
<dbReference type="FunFam" id="3.30.390.10:FF:000001">
    <property type="entry name" value="Enolase"/>
    <property type="match status" value="1"/>
</dbReference>
<keyword evidence="5 10" id="KW-0964">Secreted</keyword>
<proteinExistence type="inferred from homology"/>
<feature type="binding site" evidence="10">
    <location>
        <position position="367"/>
    </location>
    <ligand>
        <name>(2R)-2-phosphoglycerate</name>
        <dbReference type="ChEBI" id="CHEBI:58289"/>
    </ligand>
</feature>
<feature type="binding site" evidence="10 13">
    <location>
        <position position="285"/>
    </location>
    <ligand>
        <name>Mg(2+)</name>
        <dbReference type="ChEBI" id="CHEBI:18420"/>
    </ligand>
</feature>
<keyword evidence="6 10" id="KW-0479">Metal-binding</keyword>
<evidence type="ECO:0000256" key="9">
    <source>
        <dbReference type="ARBA" id="ARBA00023239"/>
    </source>
</evidence>
<protein>
    <recommendedName>
        <fullName evidence="4 10">Enolase</fullName>
        <ecNumber evidence="3 10">4.2.1.11</ecNumber>
    </recommendedName>
    <alternativeName>
        <fullName evidence="10">2-phospho-D-glycerate hydro-lyase</fullName>
    </alternativeName>
    <alternativeName>
        <fullName evidence="10">2-phosphoglycerate dehydratase</fullName>
    </alternativeName>
</protein>
<name>A0A840W8N8_9ACTN</name>
<dbReference type="EC" id="4.2.1.11" evidence="3 10"/>
<evidence type="ECO:0000256" key="12">
    <source>
        <dbReference type="PIRSR" id="PIRSR001400-2"/>
    </source>
</evidence>
<dbReference type="PIRSF" id="PIRSF001400">
    <property type="entry name" value="Enolase"/>
    <property type="match status" value="1"/>
</dbReference>
<dbReference type="Pfam" id="PF03952">
    <property type="entry name" value="Enolase_N"/>
    <property type="match status" value="1"/>
</dbReference>
<dbReference type="EMBL" id="JACHDP010000001">
    <property type="protein sequence ID" value="MBB5481090.1"/>
    <property type="molecule type" value="Genomic_DNA"/>
</dbReference>
<dbReference type="GO" id="GO:0005576">
    <property type="term" value="C:extracellular region"/>
    <property type="evidence" value="ECO:0007669"/>
    <property type="project" value="UniProtKB-SubCell"/>
</dbReference>
<evidence type="ECO:0000256" key="1">
    <source>
        <dbReference type="ARBA" id="ARBA00005031"/>
    </source>
</evidence>
<dbReference type="PANTHER" id="PTHR11902:SF1">
    <property type="entry name" value="ENOLASE"/>
    <property type="match status" value="1"/>
</dbReference>
<feature type="active site" description="Proton acceptor" evidence="10 11">
    <location>
        <position position="337"/>
    </location>
</feature>
<comment type="pathway">
    <text evidence="1 10">Carbohydrate degradation; glycolysis; pyruvate from D-glyceraldehyde 3-phosphate: step 4/5.</text>
</comment>
<dbReference type="InterPro" id="IPR029017">
    <property type="entry name" value="Enolase-like_N"/>
</dbReference>
<evidence type="ECO:0000313" key="16">
    <source>
        <dbReference type="EMBL" id="MBB5481090.1"/>
    </source>
</evidence>
<dbReference type="PANTHER" id="PTHR11902">
    <property type="entry name" value="ENOLASE"/>
    <property type="match status" value="1"/>
</dbReference>
<keyword evidence="17" id="KW-1185">Reference proteome</keyword>
<evidence type="ECO:0000256" key="4">
    <source>
        <dbReference type="ARBA" id="ARBA00017068"/>
    </source>
</evidence>
<sequence length="421" mass="44454">MTAISRVRGRQILDSRGNPTVEADVVLADGSVGRAAVPSGASTGANEAVELRDGDRTRFHGKGVSTAVAAVNGEIADAVLGLDAEDQALIDETMIALDGSKDKGRLGANAILAVSLATAKAAALAHRQPLYRYVGGVGARLLPVPMMNIINGGAHADNPLDFQEFMIAPVGAPTFAEAVRMGSEVFHTLKASLAAAGHSTSVGDEGGFAPNFTGADEALRFVVRAIEDTGYEPGTDVLVCLDPASSEFFRAGVYDYVGEGRKRTVEEHIDYLLDLVARYPISSIEDPMAEDDFDGWRRLTALAGERVQLVGDDVFCTDVDRLRDGIDGGYANAILVKVNQIGTLTETLATVDAAHKAGYRVVMSHRSGETEDTTIADLAVGVGCGQIKTGSLSRSDRTAKYNQLIRIEEELGARALYAGSR</sequence>
<dbReference type="GO" id="GO:0000015">
    <property type="term" value="C:phosphopyruvate hydratase complex"/>
    <property type="evidence" value="ECO:0007669"/>
    <property type="project" value="InterPro"/>
</dbReference>
<comment type="function">
    <text evidence="10">Catalyzes the reversible conversion of 2-phosphoglycerate (2-PG) into phosphoenolpyruvate (PEP). It is essential for the degradation of carbohydrates via glycolysis.</text>
</comment>
<evidence type="ECO:0000256" key="7">
    <source>
        <dbReference type="ARBA" id="ARBA00022842"/>
    </source>
</evidence>
<evidence type="ECO:0000259" key="15">
    <source>
        <dbReference type="SMART" id="SM01193"/>
    </source>
</evidence>
<dbReference type="SUPFAM" id="SSF51604">
    <property type="entry name" value="Enolase C-terminal domain-like"/>
    <property type="match status" value="1"/>
</dbReference>
<evidence type="ECO:0000256" key="13">
    <source>
        <dbReference type="PIRSR" id="PIRSR001400-3"/>
    </source>
</evidence>
<dbReference type="RefSeq" id="WP_184186014.1">
    <property type="nucleotide sequence ID" value="NZ_BMNF01000004.1"/>
</dbReference>
<feature type="binding site" evidence="10">
    <location>
        <position position="366"/>
    </location>
    <ligand>
        <name>(2R)-2-phosphoglycerate</name>
        <dbReference type="ChEBI" id="CHEBI:58289"/>
    </ligand>
</feature>
<dbReference type="NCBIfam" id="TIGR01060">
    <property type="entry name" value="eno"/>
    <property type="match status" value="1"/>
</dbReference>
<evidence type="ECO:0000256" key="3">
    <source>
        <dbReference type="ARBA" id="ARBA00012058"/>
    </source>
</evidence>
<dbReference type="Proteomes" id="UP000586947">
    <property type="component" value="Unassembled WGS sequence"/>
</dbReference>
<comment type="caution">
    <text evidence="16">The sequence shown here is derived from an EMBL/GenBank/DDBJ whole genome shotgun (WGS) entry which is preliminary data.</text>
</comment>
<keyword evidence="8 10" id="KW-0324">Glycolysis</keyword>
<dbReference type="GO" id="GO:0000287">
    <property type="term" value="F:magnesium ion binding"/>
    <property type="evidence" value="ECO:0007669"/>
    <property type="project" value="UniProtKB-UniRule"/>
</dbReference>
<evidence type="ECO:0000256" key="11">
    <source>
        <dbReference type="PIRSR" id="PIRSR001400-1"/>
    </source>
</evidence>
<dbReference type="GO" id="GO:0006096">
    <property type="term" value="P:glycolytic process"/>
    <property type="evidence" value="ECO:0007669"/>
    <property type="project" value="UniProtKB-UniRule"/>
</dbReference>
<dbReference type="AlphaFoldDB" id="A0A840W8N8"/>
<feature type="binding site" evidence="10 13">
    <location>
        <position position="242"/>
    </location>
    <ligand>
        <name>Mg(2+)</name>
        <dbReference type="ChEBI" id="CHEBI:18420"/>
    </ligand>
</feature>
<comment type="cofactor">
    <cofactor evidence="13">
        <name>Mg(2+)</name>
        <dbReference type="ChEBI" id="CHEBI:18420"/>
    </cofactor>
    <text evidence="13">Mg(2+) is required for catalysis and for stabilizing the dimer.</text>
</comment>
<dbReference type="SMART" id="SM01193">
    <property type="entry name" value="Enolase_N"/>
    <property type="match status" value="1"/>
</dbReference>
<gene>
    <name evidence="10" type="primary">eno</name>
    <name evidence="16" type="ORF">HNR20_005595</name>
</gene>
<evidence type="ECO:0000256" key="10">
    <source>
        <dbReference type="HAMAP-Rule" id="MF_00318"/>
    </source>
</evidence>
<dbReference type="CDD" id="cd03313">
    <property type="entry name" value="enolase"/>
    <property type="match status" value="1"/>
</dbReference>
<dbReference type="HAMAP" id="MF_00318">
    <property type="entry name" value="Enolase"/>
    <property type="match status" value="1"/>
</dbReference>
<dbReference type="InterPro" id="IPR020810">
    <property type="entry name" value="Enolase_C"/>
</dbReference>
<comment type="subcellular location">
    <subcellularLocation>
        <location evidence="10">Cytoplasm</location>
    </subcellularLocation>
    <subcellularLocation>
        <location evidence="10">Secreted</location>
    </subcellularLocation>
    <subcellularLocation>
        <location evidence="10">Cell surface</location>
    </subcellularLocation>
    <text evidence="10">Fractions of enolase are present in both the cytoplasm and on the cell surface.</text>
</comment>
<dbReference type="Gene3D" id="3.30.390.10">
    <property type="entry name" value="Enolase-like, N-terminal domain"/>
    <property type="match status" value="1"/>
</dbReference>
<dbReference type="GO" id="GO:0009986">
    <property type="term" value="C:cell surface"/>
    <property type="evidence" value="ECO:0007669"/>
    <property type="project" value="UniProtKB-SubCell"/>
</dbReference>
<feature type="binding site" evidence="12">
    <location>
        <position position="164"/>
    </location>
    <ligand>
        <name>substrate</name>
    </ligand>
</feature>
<organism evidence="16 17">
    <name type="scientific">Micromonospora parathelypteridis</name>
    <dbReference type="NCBI Taxonomy" id="1839617"/>
    <lineage>
        <taxon>Bacteria</taxon>
        <taxon>Bacillati</taxon>
        <taxon>Actinomycetota</taxon>
        <taxon>Actinomycetes</taxon>
        <taxon>Micromonosporales</taxon>
        <taxon>Micromonosporaceae</taxon>
        <taxon>Micromonospora</taxon>
    </lineage>
</organism>
<feature type="binding site" evidence="12">
    <location>
        <position position="155"/>
    </location>
    <ligand>
        <name>substrate</name>
    </ligand>
</feature>
<comment type="similarity">
    <text evidence="2 10">Belongs to the enolase family.</text>
</comment>
<feature type="domain" description="Enolase N-terminal" evidence="15">
    <location>
        <begin position="4"/>
        <end position="134"/>
    </location>
</feature>
<feature type="binding site" evidence="12">
    <location>
        <position position="312"/>
    </location>
    <ligand>
        <name>substrate</name>
    </ligand>
</feature>
<dbReference type="SFLD" id="SFLDS00001">
    <property type="entry name" value="Enolase"/>
    <property type="match status" value="1"/>
</dbReference>
<comment type="cofactor">
    <cofactor evidence="10">
        <name>Mg(2+)</name>
        <dbReference type="ChEBI" id="CHEBI:18420"/>
    </cofactor>
    <text evidence="10">Binds a second Mg(2+) ion via substrate during catalysis.</text>
</comment>
<evidence type="ECO:0000256" key="5">
    <source>
        <dbReference type="ARBA" id="ARBA00022525"/>
    </source>
</evidence>